<evidence type="ECO:0000313" key="1">
    <source>
        <dbReference type="EMBL" id="SVD90979.1"/>
    </source>
</evidence>
<sequence>DSSRLYCSRGNTYLALNQIDSALNDLNQAIELDPQYPSAYFCRSEVFNRIGDKEQEDADKEIAAKLQLQISQAVLETQGIMFQNW</sequence>
<organism evidence="1">
    <name type="scientific">marine metagenome</name>
    <dbReference type="NCBI Taxonomy" id="408172"/>
    <lineage>
        <taxon>unclassified sequences</taxon>
        <taxon>metagenomes</taxon>
        <taxon>ecological metagenomes</taxon>
    </lineage>
</organism>
<feature type="non-terminal residue" evidence="1">
    <location>
        <position position="1"/>
    </location>
</feature>
<reference evidence="1" key="1">
    <citation type="submission" date="2018-05" db="EMBL/GenBank/DDBJ databases">
        <authorList>
            <person name="Lanie J.A."/>
            <person name="Ng W.-L."/>
            <person name="Kazmierczak K.M."/>
            <person name="Andrzejewski T.M."/>
            <person name="Davidsen T.M."/>
            <person name="Wayne K.J."/>
            <person name="Tettelin H."/>
            <person name="Glass J.I."/>
            <person name="Rusch D."/>
            <person name="Podicherti R."/>
            <person name="Tsui H.-C.T."/>
            <person name="Winkler M.E."/>
        </authorList>
    </citation>
    <scope>NUCLEOTIDE SEQUENCE</scope>
</reference>
<accession>A0A382Z704</accession>
<dbReference type="InterPro" id="IPR011990">
    <property type="entry name" value="TPR-like_helical_dom_sf"/>
</dbReference>
<protein>
    <submittedName>
        <fullName evidence="1">Uncharacterized protein</fullName>
    </submittedName>
</protein>
<dbReference type="SMART" id="SM00028">
    <property type="entry name" value="TPR"/>
    <property type="match status" value="1"/>
</dbReference>
<dbReference type="Pfam" id="PF13414">
    <property type="entry name" value="TPR_11"/>
    <property type="match status" value="1"/>
</dbReference>
<dbReference type="PROSITE" id="PS50293">
    <property type="entry name" value="TPR_REGION"/>
    <property type="match status" value="1"/>
</dbReference>
<proteinExistence type="predicted"/>
<dbReference type="Gene3D" id="1.25.40.10">
    <property type="entry name" value="Tetratricopeptide repeat domain"/>
    <property type="match status" value="1"/>
</dbReference>
<dbReference type="AlphaFoldDB" id="A0A382Z704"/>
<dbReference type="EMBL" id="UINC01181338">
    <property type="protein sequence ID" value="SVD90979.1"/>
    <property type="molecule type" value="Genomic_DNA"/>
</dbReference>
<dbReference type="PROSITE" id="PS50005">
    <property type="entry name" value="TPR"/>
    <property type="match status" value="1"/>
</dbReference>
<gene>
    <name evidence="1" type="ORF">METZ01_LOCUS443833</name>
</gene>
<name>A0A382Z704_9ZZZZ</name>
<dbReference type="InterPro" id="IPR019734">
    <property type="entry name" value="TPR_rpt"/>
</dbReference>
<dbReference type="SUPFAM" id="SSF48452">
    <property type="entry name" value="TPR-like"/>
    <property type="match status" value="1"/>
</dbReference>